<dbReference type="RefSeq" id="WP_328852124.1">
    <property type="nucleotide sequence ID" value="NZ_CP108084.1"/>
</dbReference>
<accession>A0ABZ1S892</accession>
<dbReference type="SUPFAM" id="SSF49384">
    <property type="entry name" value="Carbohydrate-binding domain"/>
    <property type="match status" value="1"/>
</dbReference>
<gene>
    <name evidence="4" type="ORF">OG994_03125</name>
</gene>
<dbReference type="InterPro" id="IPR001919">
    <property type="entry name" value="CBD2"/>
</dbReference>
<organism evidence="4 5">
    <name type="scientific">Micromonospora globbae</name>
    <dbReference type="NCBI Taxonomy" id="1894969"/>
    <lineage>
        <taxon>Bacteria</taxon>
        <taxon>Bacillati</taxon>
        <taxon>Actinomycetota</taxon>
        <taxon>Actinomycetes</taxon>
        <taxon>Micromonosporales</taxon>
        <taxon>Micromonosporaceae</taxon>
        <taxon>Micromonospora</taxon>
    </lineage>
</organism>
<dbReference type="InterPro" id="IPR008965">
    <property type="entry name" value="CBM2/CBM3_carb-bd_dom_sf"/>
</dbReference>
<dbReference type="SMART" id="SM00637">
    <property type="entry name" value="CBD_II"/>
    <property type="match status" value="1"/>
</dbReference>
<proteinExistence type="predicted"/>
<dbReference type="PROSITE" id="PS51173">
    <property type="entry name" value="CBM2"/>
    <property type="match status" value="1"/>
</dbReference>
<keyword evidence="5" id="KW-1185">Reference proteome</keyword>
<reference evidence="4" key="1">
    <citation type="submission" date="2022-10" db="EMBL/GenBank/DDBJ databases">
        <title>The complete genomes of actinobacterial strains from the NBC collection.</title>
        <authorList>
            <person name="Joergensen T.S."/>
            <person name="Alvarez Arevalo M."/>
            <person name="Sterndorff E.B."/>
            <person name="Faurdal D."/>
            <person name="Vuksanovic O."/>
            <person name="Mourched A.-S."/>
            <person name="Charusanti P."/>
            <person name="Shaw S."/>
            <person name="Blin K."/>
            <person name="Weber T."/>
        </authorList>
    </citation>
    <scope>NUCLEOTIDE SEQUENCE</scope>
    <source>
        <strain evidence="4">NBC_00256</strain>
    </source>
</reference>
<sequence length="233" mass="23639">MTGTSGGPRPARGRAVASSPWIVVFTGVVVMVVLLVIALSTYRGRSPDAEVPLVANGAPVPTPPWPSASSTEPATAGPTGGSPRSPSPTPERSTSSPTPTARSASPTASPAATRSSAPRPQASTSPSAAPAVTGRYAVTGSFNGGFIGEVHVVNSSRAPQDWEVRLAFSGGRLVTAWVANAPQGTLRESGGGYTYTGDTALAPGTSVRLMFHVERADEDPVTCTVNGVTCVRS</sequence>
<dbReference type="Proteomes" id="UP001432190">
    <property type="component" value="Chromosome"/>
</dbReference>
<keyword evidence="2" id="KW-0812">Transmembrane</keyword>
<feature type="compositionally biased region" description="Low complexity" evidence="1">
    <location>
        <begin position="75"/>
        <end position="130"/>
    </location>
</feature>
<name>A0ABZ1S892_9ACTN</name>
<feature type="domain" description="CBM2" evidence="3">
    <location>
        <begin position="123"/>
        <end position="233"/>
    </location>
</feature>
<evidence type="ECO:0000256" key="2">
    <source>
        <dbReference type="SAM" id="Phobius"/>
    </source>
</evidence>
<keyword evidence="2" id="KW-0472">Membrane</keyword>
<evidence type="ECO:0000313" key="5">
    <source>
        <dbReference type="Proteomes" id="UP001432190"/>
    </source>
</evidence>
<keyword evidence="2" id="KW-1133">Transmembrane helix</keyword>
<dbReference type="EMBL" id="CP108084">
    <property type="protein sequence ID" value="WUP50544.1"/>
    <property type="molecule type" value="Genomic_DNA"/>
</dbReference>
<evidence type="ECO:0000259" key="3">
    <source>
        <dbReference type="PROSITE" id="PS51173"/>
    </source>
</evidence>
<evidence type="ECO:0000256" key="1">
    <source>
        <dbReference type="SAM" id="MobiDB-lite"/>
    </source>
</evidence>
<evidence type="ECO:0000313" key="4">
    <source>
        <dbReference type="EMBL" id="WUP50544.1"/>
    </source>
</evidence>
<protein>
    <submittedName>
        <fullName evidence="4">Cellulose binding domain-containing protein</fullName>
    </submittedName>
</protein>
<feature type="transmembrane region" description="Helical" evidence="2">
    <location>
        <begin position="20"/>
        <end position="39"/>
    </location>
</feature>
<dbReference type="InterPro" id="IPR012291">
    <property type="entry name" value="CBM2_carb-bd_dom_sf"/>
</dbReference>
<feature type="region of interest" description="Disordered" evidence="1">
    <location>
        <begin position="61"/>
        <end position="130"/>
    </location>
</feature>
<dbReference type="Gene3D" id="2.60.40.290">
    <property type="match status" value="1"/>
</dbReference>
<dbReference type="Pfam" id="PF00553">
    <property type="entry name" value="CBM_2"/>
    <property type="match status" value="1"/>
</dbReference>